<dbReference type="GO" id="GO:0003677">
    <property type="term" value="F:DNA binding"/>
    <property type="evidence" value="ECO:0007669"/>
    <property type="project" value="UniProtKB-UniRule"/>
</dbReference>
<dbReference type="RefSeq" id="WP_090375550.1">
    <property type="nucleotide sequence ID" value="NZ_FNSC01000001.1"/>
</dbReference>
<evidence type="ECO:0000259" key="6">
    <source>
        <dbReference type="PROSITE" id="PS51898"/>
    </source>
</evidence>
<organism evidence="8 9">
    <name type="scientific">Pseudomonas anguilliseptica</name>
    <dbReference type="NCBI Taxonomy" id="53406"/>
    <lineage>
        <taxon>Bacteria</taxon>
        <taxon>Pseudomonadati</taxon>
        <taxon>Pseudomonadota</taxon>
        <taxon>Gammaproteobacteria</taxon>
        <taxon>Pseudomonadales</taxon>
        <taxon>Pseudomonadaceae</taxon>
        <taxon>Pseudomonas</taxon>
    </lineage>
</organism>
<dbReference type="Gene3D" id="1.10.443.10">
    <property type="entry name" value="Intergrase catalytic core"/>
    <property type="match status" value="1"/>
</dbReference>
<keyword evidence="2" id="KW-0229">DNA integration</keyword>
<accession>A0A1H4P642</accession>
<keyword evidence="4" id="KW-0233">DNA recombination</keyword>
<gene>
    <name evidence="8" type="ORF">SAMN05421553_0197</name>
</gene>
<evidence type="ECO:0000313" key="8">
    <source>
        <dbReference type="EMBL" id="SEC02754.1"/>
    </source>
</evidence>
<evidence type="ECO:0000256" key="3">
    <source>
        <dbReference type="ARBA" id="ARBA00023125"/>
    </source>
</evidence>
<feature type="domain" description="Tyr recombinase" evidence="6">
    <location>
        <begin position="215"/>
        <end position="390"/>
    </location>
</feature>
<dbReference type="PANTHER" id="PTHR30629">
    <property type="entry name" value="PROPHAGE INTEGRASE"/>
    <property type="match status" value="1"/>
</dbReference>
<dbReference type="Gene3D" id="3.30.160.390">
    <property type="entry name" value="Integrase, DNA-binding domain"/>
    <property type="match status" value="1"/>
</dbReference>
<evidence type="ECO:0000313" key="9">
    <source>
        <dbReference type="Proteomes" id="UP000242849"/>
    </source>
</evidence>
<dbReference type="InterPro" id="IPR010998">
    <property type="entry name" value="Integrase_recombinase_N"/>
</dbReference>
<dbReference type="InterPro" id="IPR044068">
    <property type="entry name" value="CB"/>
</dbReference>
<evidence type="ECO:0000259" key="7">
    <source>
        <dbReference type="PROSITE" id="PS51900"/>
    </source>
</evidence>
<dbReference type="GO" id="GO:0015074">
    <property type="term" value="P:DNA integration"/>
    <property type="evidence" value="ECO:0007669"/>
    <property type="project" value="UniProtKB-KW"/>
</dbReference>
<dbReference type="SUPFAM" id="SSF56349">
    <property type="entry name" value="DNA breaking-rejoining enzymes"/>
    <property type="match status" value="1"/>
</dbReference>
<dbReference type="Gene3D" id="1.10.150.130">
    <property type="match status" value="1"/>
</dbReference>
<keyword evidence="3 5" id="KW-0238">DNA-binding</keyword>
<name>A0A1H4P642_PSEAG</name>
<evidence type="ECO:0000256" key="4">
    <source>
        <dbReference type="ARBA" id="ARBA00023172"/>
    </source>
</evidence>
<dbReference type="Proteomes" id="UP000242849">
    <property type="component" value="Unassembled WGS sequence"/>
</dbReference>
<dbReference type="CDD" id="cd00801">
    <property type="entry name" value="INT_P4_C"/>
    <property type="match status" value="1"/>
</dbReference>
<sequence>MKRSEIKKRPLSDTALINLEPEQKVYRELDGNGLYLRVKPNGSKSWELRFKSPSDQKWSWLGLGGYPEVSGKLAREKASALRKMIADGIDPLLQKQSAKALAEQAKTRTFSVAAAGWLQTKEEKGLADSSLNKIRTYLEKDILPALGHKQLDEITRIDCAALQASLEARGAHNVAKKCRHWINQIFGRAIALGLTANDPASRLADIAATAPKTQQHPHLLEPELPDFLRALKLTTSRMPAKTAAWLCLWTASRPGMVRLAKWSQIDFTTATWTLSAAEMKMRRDHVVPLPRQAIEALIALHQITGRSRWVFPGVGPKNPTISENTINSVFRKIGYKDRLVGHGTRHTASTLLREHGWPKDHVEAQLAHKEEGIAGIYNQAAYLPQRRVMMQWYCDYLDSLATGMSNDQQTEFDRKVVTLENTKLELIKIAQPNKNHRT</sequence>
<dbReference type="Pfam" id="PF13356">
    <property type="entry name" value="Arm-DNA-bind_3"/>
    <property type="match status" value="1"/>
</dbReference>
<dbReference type="AlphaFoldDB" id="A0A1H4P642"/>
<dbReference type="Pfam" id="PF00589">
    <property type="entry name" value="Phage_integrase"/>
    <property type="match status" value="1"/>
</dbReference>
<dbReference type="EMBL" id="FNSC01000001">
    <property type="protein sequence ID" value="SEC02754.1"/>
    <property type="molecule type" value="Genomic_DNA"/>
</dbReference>
<evidence type="ECO:0000256" key="2">
    <source>
        <dbReference type="ARBA" id="ARBA00022908"/>
    </source>
</evidence>
<dbReference type="OrthoDB" id="9795573at2"/>
<dbReference type="InterPro" id="IPR013762">
    <property type="entry name" value="Integrase-like_cat_sf"/>
</dbReference>
<dbReference type="PROSITE" id="PS51898">
    <property type="entry name" value="TYR_RECOMBINASE"/>
    <property type="match status" value="1"/>
</dbReference>
<dbReference type="InterPro" id="IPR053876">
    <property type="entry name" value="Phage_int_M"/>
</dbReference>
<dbReference type="GO" id="GO:0006310">
    <property type="term" value="P:DNA recombination"/>
    <property type="evidence" value="ECO:0007669"/>
    <property type="project" value="UniProtKB-KW"/>
</dbReference>
<comment type="similarity">
    <text evidence="1">Belongs to the 'phage' integrase family.</text>
</comment>
<dbReference type="InterPro" id="IPR002104">
    <property type="entry name" value="Integrase_catalytic"/>
</dbReference>
<dbReference type="STRING" id="53406.SAMN05421553_0197"/>
<dbReference type="InterPro" id="IPR038488">
    <property type="entry name" value="Integrase_DNA-bd_sf"/>
</dbReference>
<evidence type="ECO:0000256" key="1">
    <source>
        <dbReference type="ARBA" id="ARBA00008857"/>
    </source>
</evidence>
<feature type="domain" description="Core-binding (CB)" evidence="7">
    <location>
        <begin position="108"/>
        <end position="190"/>
    </location>
</feature>
<evidence type="ECO:0000256" key="5">
    <source>
        <dbReference type="PROSITE-ProRule" id="PRU01248"/>
    </source>
</evidence>
<protein>
    <submittedName>
        <fullName evidence="8">Integrase</fullName>
    </submittedName>
</protein>
<dbReference type="Pfam" id="PF22022">
    <property type="entry name" value="Phage_int_M"/>
    <property type="match status" value="1"/>
</dbReference>
<reference evidence="9" key="1">
    <citation type="submission" date="2016-10" db="EMBL/GenBank/DDBJ databases">
        <authorList>
            <person name="Varghese N."/>
            <person name="Submissions S."/>
        </authorList>
    </citation>
    <scope>NUCLEOTIDE SEQUENCE [LARGE SCALE GENOMIC DNA]</scope>
    <source>
        <strain evidence="9">DSM 12111</strain>
    </source>
</reference>
<dbReference type="InterPro" id="IPR025166">
    <property type="entry name" value="Integrase_DNA_bind_dom"/>
</dbReference>
<dbReference type="PANTHER" id="PTHR30629:SF2">
    <property type="entry name" value="PROPHAGE INTEGRASE INTS-RELATED"/>
    <property type="match status" value="1"/>
</dbReference>
<keyword evidence="9" id="KW-1185">Reference proteome</keyword>
<dbReference type="InterPro" id="IPR050808">
    <property type="entry name" value="Phage_Integrase"/>
</dbReference>
<dbReference type="PROSITE" id="PS51900">
    <property type="entry name" value="CB"/>
    <property type="match status" value="1"/>
</dbReference>
<dbReference type="InterPro" id="IPR011010">
    <property type="entry name" value="DNA_brk_join_enz"/>
</dbReference>
<proteinExistence type="inferred from homology"/>